<proteinExistence type="predicted"/>
<dbReference type="OrthoDB" id="1698141at2"/>
<reference evidence="2 3" key="1">
    <citation type="submission" date="2018-06" db="EMBL/GenBank/DDBJ databases">
        <title>Genomic Encyclopedia of Type Strains, Phase I: the one thousand microbial genomes (KMG-I) project.</title>
        <authorList>
            <person name="Kyrpides N."/>
        </authorList>
    </citation>
    <scope>NUCLEOTIDE SEQUENCE [LARGE SCALE GENOMIC DNA]</scope>
    <source>
        <strain evidence="2 3">DSM 19573</strain>
    </source>
</reference>
<name>A0A318XFT8_9FIRM</name>
<gene>
    <name evidence="2" type="ORF">LY28_03580</name>
</gene>
<evidence type="ECO:0000313" key="2">
    <source>
        <dbReference type="EMBL" id="PYG84787.1"/>
    </source>
</evidence>
<evidence type="ECO:0000313" key="3">
    <source>
        <dbReference type="Proteomes" id="UP000248132"/>
    </source>
</evidence>
<comment type="caution">
    <text evidence="2">The sequence shown here is derived from an EMBL/GenBank/DDBJ whole genome shotgun (WGS) entry which is preliminary data.</text>
</comment>
<keyword evidence="1" id="KW-0175">Coiled coil</keyword>
<accession>A0A318XFT8</accession>
<dbReference type="AlphaFoldDB" id="A0A318XFT8"/>
<dbReference type="Proteomes" id="UP000248132">
    <property type="component" value="Unassembled WGS sequence"/>
</dbReference>
<protein>
    <submittedName>
        <fullName evidence="2">Uncharacterized protein</fullName>
    </submittedName>
</protein>
<organism evidence="2 3">
    <name type="scientific">Ruminiclostridium sufflavum DSM 19573</name>
    <dbReference type="NCBI Taxonomy" id="1121337"/>
    <lineage>
        <taxon>Bacteria</taxon>
        <taxon>Bacillati</taxon>
        <taxon>Bacillota</taxon>
        <taxon>Clostridia</taxon>
        <taxon>Eubacteriales</taxon>
        <taxon>Oscillospiraceae</taxon>
        <taxon>Ruminiclostridium</taxon>
    </lineage>
</organism>
<sequence length="138" mass="16009">MTKKELSQLYYLNREIVQLQARLSELEDLATSSTQKITGMPFGTGVSDMVGRYATEIADLKALLDLNLKKCFYELNKLNHYIESVEDAQIRMILSLRYINGLSWQQVAFSIGESDEQFPRRKHDKFLKQNENLTKKTN</sequence>
<evidence type="ECO:0000256" key="1">
    <source>
        <dbReference type="SAM" id="Coils"/>
    </source>
</evidence>
<dbReference type="EMBL" id="QKMR01000031">
    <property type="protein sequence ID" value="PYG84787.1"/>
    <property type="molecule type" value="Genomic_DNA"/>
</dbReference>
<feature type="coiled-coil region" evidence="1">
    <location>
        <begin position="9"/>
        <end position="36"/>
    </location>
</feature>
<keyword evidence="3" id="KW-1185">Reference proteome</keyword>
<dbReference type="RefSeq" id="WP_110463526.1">
    <property type="nucleotide sequence ID" value="NZ_QKMR01000031.1"/>
</dbReference>